<dbReference type="SUPFAM" id="SSF49265">
    <property type="entry name" value="Fibronectin type III"/>
    <property type="match status" value="1"/>
</dbReference>
<gene>
    <name evidence="1" type="ORF">PBAT_18650</name>
</gene>
<dbReference type="Gene3D" id="2.60.220.30">
    <property type="match status" value="1"/>
</dbReference>
<protein>
    <submittedName>
        <fullName evidence="1">Uncharacterized protein</fullName>
    </submittedName>
</protein>
<reference evidence="1 2" key="1">
    <citation type="submission" date="2016-03" db="EMBL/GenBank/DDBJ databases">
        <title>Draft genome sequence of Paenibacillus antarcticus CECT 5836.</title>
        <authorList>
            <person name="Shin S.-K."/>
            <person name="Yi H."/>
        </authorList>
    </citation>
    <scope>NUCLEOTIDE SEQUENCE [LARGE SCALE GENOMIC DNA]</scope>
    <source>
        <strain evidence="1 2">CECT 5836</strain>
    </source>
</reference>
<proteinExistence type="predicted"/>
<dbReference type="OrthoDB" id="6387072at2"/>
<evidence type="ECO:0000313" key="2">
    <source>
        <dbReference type="Proteomes" id="UP000077355"/>
    </source>
</evidence>
<dbReference type="AlphaFoldDB" id="A0A162K5I8"/>
<dbReference type="RefSeq" id="WP_068651732.1">
    <property type="nucleotide sequence ID" value="NZ_CP043611.1"/>
</dbReference>
<dbReference type="Proteomes" id="UP000077355">
    <property type="component" value="Unassembled WGS sequence"/>
</dbReference>
<organism evidence="1 2">
    <name type="scientific">Paenibacillus antarcticus</name>
    <dbReference type="NCBI Taxonomy" id="253703"/>
    <lineage>
        <taxon>Bacteria</taxon>
        <taxon>Bacillati</taxon>
        <taxon>Bacillota</taxon>
        <taxon>Bacilli</taxon>
        <taxon>Bacillales</taxon>
        <taxon>Paenibacillaceae</taxon>
        <taxon>Paenibacillus</taxon>
    </lineage>
</organism>
<dbReference type="InterPro" id="IPR036116">
    <property type="entry name" value="FN3_sf"/>
</dbReference>
<name>A0A162K5I8_9BACL</name>
<dbReference type="EMBL" id="LVJI01000029">
    <property type="protein sequence ID" value="OAB43326.1"/>
    <property type="molecule type" value="Genomic_DNA"/>
</dbReference>
<evidence type="ECO:0000313" key="1">
    <source>
        <dbReference type="EMBL" id="OAB43326.1"/>
    </source>
</evidence>
<keyword evidence="2" id="KW-1185">Reference proteome</keyword>
<sequence>MTITWTNPSYEDFDHVMVTGGAGIVTQNIGGGVHSATITGLVNGITYAITLQTVDKIGNISTGINVSGTPVANSPSPIPTREPVPPTKIRSKDGNLTLPAGSIGVVSLEDEVIVSIPAGAISNGFIIKIVKVVETPDLTVNGEVLVSPVFEITKDFTGNFNKPISLTIVFNS</sequence>
<comment type="caution">
    <text evidence="1">The sequence shown here is derived from an EMBL/GenBank/DDBJ whole genome shotgun (WGS) entry which is preliminary data.</text>
</comment>
<accession>A0A162K5I8</accession>